<keyword evidence="4" id="KW-0802">TPR repeat</keyword>
<name>A0A9W6J4C7_9HYPH</name>
<dbReference type="RefSeq" id="WP_271169243.1">
    <property type="nucleotide sequence ID" value="NZ_BSFI01000018.1"/>
</dbReference>
<comment type="similarity">
    <text evidence="1">Belongs to the TTC38 family.</text>
</comment>
<dbReference type="EMBL" id="BSFI01000018">
    <property type="protein sequence ID" value="GLK69005.1"/>
    <property type="molecule type" value="Genomic_DNA"/>
</dbReference>
<organism evidence="5 6">
    <name type="scientific">Hansschlegelia plantiphila</name>
    <dbReference type="NCBI Taxonomy" id="374655"/>
    <lineage>
        <taxon>Bacteria</taxon>
        <taxon>Pseudomonadati</taxon>
        <taxon>Pseudomonadota</taxon>
        <taxon>Alphaproteobacteria</taxon>
        <taxon>Hyphomicrobiales</taxon>
        <taxon>Methylopilaceae</taxon>
        <taxon>Hansschlegelia</taxon>
    </lineage>
</organism>
<keyword evidence="6" id="KW-1185">Reference proteome</keyword>
<evidence type="ECO:0000256" key="2">
    <source>
        <dbReference type="ARBA" id="ARBA00019992"/>
    </source>
</evidence>
<comment type="caution">
    <text evidence="5">The sequence shown here is derived from an EMBL/GenBank/DDBJ whole genome shotgun (WGS) entry which is preliminary data.</text>
</comment>
<evidence type="ECO:0000256" key="3">
    <source>
        <dbReference type="ARBA" id="ARBA00022737"/>
    </source>
</evidence>
<dbReference type="CDD" id="cd05804">
    <property type="entry name" value="StaR_like"/>
    <property type="match status" value="1"/>
</dbReference>
<accession>A0A9W6J4C7</accession>
<evidence type="ECO:0000256" key="1">
    <source>
        <dbReference type="ARBA" id="ARBA00005857"/>
    </source>
</evidence>
<proteinExistence type="inferred from homology"/>
<reference evidence="5" key="1">
    <citation type="journal article" date="2014" name="Int. J. Syst. Evol. Microbiol.">
        <title>Complete genome sequence of Corynebacterium casei LMG S-19264T (=DSM 44701T), isolated from a smear-ripened cheese.</title>
        <authorList>
            <consortium name="US DOE Joint Genome Institute (JGI-PGF)"/>
            <person name="Walter F."/>
            <person name="Albersmeier A."/>
            <person name="Kalinowski J."/>
            <person name="Ruckert C."/>
        </authorList>
    </citation>
    <scope>NUCLEOTIDE SEQUENCE</scope>
    <source>
        <strain evidence="5">VKM B-2347</strain>
    </source>
</reference>
<keyword evidence="3" id="KW-0677">Repeat</keyword>
<dbReference type="AlphaFoldDB" id="A0A9W6J4C7"/>
<sequence>MPRDAQGLELTGSPQSAAAFDRAVADYLGWAGDPVAALQQATTVDPGFALGHSAAALLLLLNGFRGDNPAVTDAIAAGEAALRGASEREALHLAAAKAWASGDIVDAAGVWEAILLDHPQDALALRFAHDTYFYLGQSLDIRDSVARVLPEWDPEGPNYGFVLGQYAFGLEEAGELRKAEDVGRRAIERNPADGWAVHAVAHVLETESRQAEGVAFLKDARPQWSAAHALAVHNGWHLALYLIEEGRLEEALADYDRFVAPRIAGDSLLDLVDAAALLWRIELADGHVGDRWAALAAQWLTRVDDHVLVFNDIHLALAIARAGDAGGIERLKSSLEAYVRNGRGDNREITADVGRRLVDAVIAFAGGDYAETVRLILPVRHKVARIGGSHAQRDLVTQTLIAAACRAGNRALERALLAERLAVRPTPATRAAYEAARARAA</sequence>
<gene>
    <name evidence="5" type="ORF">GCM10008179_26430</name>
</gene>
<reference evidence="5" key="2">
    <citation type="submission" date="2023-01" db="EMBL/GenBank/DDBJ databases">
        <authorList>
            <person name="Sun Q."/>
            <person name="Evtushenko L."/>
        </authorList>
    </citation>
    <scope>NUCLEOTIDE SEQUENCE</scope>
    <source>
        <strain evidence="5">VKM B-2347</strain>
    </source>
</reference>
<dbReference type="InterPro" id="IPR011990">
    <property type="entry name" value="TPR-like_helical_dom_sf"/>
</dbReference>
<dbReference type="SUPFAM" id="SSF48452">
    <property type="entry name" value="TPR-like"/>
    <property type="match status" value="1"/>
</dbReference>
<evidence type="ECO:0000256" key="4">
    <source>
        <dbReference type="ARBA" id="ARBA00022803"/>
    </source>
</evidence>
<dbReference type="InterPro" id="IPR033891">
    <property type="entry name" value="TTC38"/>
</dbReference>
<protein>
    <recommendedName>
        <fullName evidence="2">Tetratricopeptide repeat protein 38</fullName>
    </recommendedName>
</protein>
<evidence type="ECO:0000313" key="6">
    <source>
        <dbReference type="Proteomes" id="UP001143372"/>
    </source>
</evidence>
<evidence type="ECO:0000313" key="5">
    <source>
        <dbReference type="EMBL" id="GLK69005.1"/>
    </source>
</evidence>
<dbReference type="PANTHER" id="PTHR16263:SF4">
    <property type="entry name" value="TETRATRICOPEPTIDE REPEAT PROTEIN 38"/>
    <property type="match status" value="1"/>
</dbReference>
<dbReference type="PANTHER" id="PTHR16263">
    <property type="entry name" value="TETRATRICOPEPTIDE REPEAT PROTEIN 38"/>
    <property type="match status" value="1"/>
</dbReference>
<dbReference type="Proteomes" id="UP001143372">
    <property type="component" value="Unassembled WGS sequence"/>
</dbReference>
<dbReference type="Gene3D" id="1.25.40.10">
    <property type="entry name" value="Tetratricopeptide repeat domain"/>
    <property type="match status" value="1"/>
</dbReference>